<keyword evidence="2" id="KW-0808">Transferase</keyword>
<protein>
    <recommendedName>
        <fullName evidence="9">Protein kinase domain-containing protein</fullName>
    </recommendedName>
</protein>
<dbReference type="InterPro" id="IPR011009">
    <property type="entry name" value="Kinase-like_dom_sf"/>
</dbReference>
<dbReference type="OrthoDB" id="5973359at2759"/>
<dbReference type="Proteomes" id="UP000475862">
    <property type="component" value="Unassembled WGS sequence"/>
</dbReference>
<feature type="chain" id="PRO_5026042960" description="Protein kinase domain-containing protein" evidence="8">
    <location>
        <begin position="24"/>
        <end position="2198"/>
    </location>
</feature>
<proteinExistence type="inferred from homology"/>
<evidence type="ECO:0000256" key="1">
    <source>
        <dbReference type="ARBA" id="ARBA00009156"/>
    </source>
</evidence>
<sequence length="2198" mass="247087">MERTAFPLLWLCLVSTWISSSVSYPVGDLNSSTALWSSSNTWLEATVVAVIFTICIIVFLVGCLDCCRNSRFSFKEFQNEVISTRDYSSPGLAFVNPISNLHSNELSRSDSTVINIEQLSPSIKYQSLFKEWINDSLSNFPRSRLQFHHELGSGWFGRVVSGEVVGLNQGENNKVVVRILRDDATDSERLKFLQEAAPHKIKVKNGNHLVLGLVAACIKMDPLLLIFESSPYGDLKMWLRKNADTNEYETQLERKLKMSVQVVNGLLQYLKSGAVHTDVAARNFLVFPDNVVKIGDYGISTQTYKEDYYFTEEGVAIPIRWSSPETLNVSESVIETKKVTVEGNVWSAAVVIWEIMENGAQPYGSLSDLAVLSAVFIERTPLLLPPSSKHHKLSQQIYQVMLKCWNSDQSKRPTFPEIISSLEETYSMLKANFDPISSNSSPMFSKDFVKSDSDSGITSSVNRPKSCEVQIYADDMSDMSSQPSASSGVDVFNQSKKSPSLEILHGSLEDLTTSNDPWIRTDDSILFMEGINNAIRELDEALAGEPTSSDAECSPPIVNFRLGPIANNKISRPLFENAYHDNSYLERRSGNESSGTDTEDEHWRLRIERGEFSEKVKQKSKSVADLMILTHIDASESSESDTPLNSLSRQNSFKHNRLAVPLLNSLTFTSDSDLRNAQDDHDFQDTLKKFQTALKNRDDDSLSYLSLQIDNSMKVKKDSKSINTNPFLEIEASEKTIKNNPFILPNTAQCSTAANNSSVLLGPCENFTIDYYKGVTSSLTEKPINEKLDNSIFENVSFTFNPYESMKWDSNIFDFSNPILEESDDTKVECKSKHLILEETAKESNYSTLELDSGHTSDYTNCEDISTKDTLETKSLSTPNYTFNESNEAYMYYNNITVLKNGSDDSGCEIEQITSEDGSTEFLNDKSEDEDDNEITVIKVHDLYEDKIHNDQSKFEGISDDDSKQCEGKSQYEIDDIIEGLSESWYLHPPSYQDTSGWLPDTLNHDDKADDKELSLDEEYAEAIRQELRGKVNQNDNDSRNLNISMEENENVAENTDHADMVIHYNVFPPPLSTIFEEDEDEEPEIIDTFSENPSPSCILTDTSTDHLVISREKLVDSSSELNDNVQDDVLIIDTITNEAIILDTDVSEKQDINILNNTYTIEEVNSDTDDILENLESDSMASYSPDSLSPGSTSKTAAAVSYSSSDTAGISDQFVSPTLSNNDLPLDKQTNALKSIEELLSSPHHTNSNENLDMFNNMQNVNWLKMFLNSETFCENDLAHHCTSLPNSINFDNYNWPTVNELTAMSSSEPNLTKIDVNKTLKTQAVYEADCCKSLDSNSTITEEKTHREFKVSLVKETLEKQEPHKELPIPSPDDNVLNNWKTVFGSSSEKDDIGDDNESAKSEDVSDDEVEFVPSTWNSNAIPSKTSLRNSNYQSGAKKSVSFKQQNYHCVYEYPRDDSETFDLDIGPIWDRTPNYFDLSSFSDWGAGPSKTDLLSPSFIDDEACNPVQTFPQETNFNFPSATFDDDFYISSSNQPFEINQSQFFPGQKSDNSTDDTFEPNAADLTPLKPKNIIEKSNEDIPEPVSIVNAVTLDEELAKAEMDNMDIKTLGKILSFKMDDVVKVSDIKGPKEPLSPTLGELCHTKQHLTLNLCKSTSIPPSSISTENHYLLSNTILATIKVITIMDYIAAIDVGTTNLKCQIFSPDFRVMGSSIQKINILKPFQGWEEINPSELQNGVKQVLQNALKDADLKSNNIKSIGLSTQRNTFITWNKKTGEHYHNFITWGDSRSNIIVKELNKSITFKIVKYISKILYLIFASKQLKVAKSFTFSNIQILPKLLWLLQNNRKFRQDMKNNDVQFGTLDTWLLYQASNGKLHVTDVSCASATGLFNLFTMSWMPNLVFQYFGITSTILPSICDSNILKYLIDNNITCKISNITIACSLADQSASLYGTGSFSKYTAKVTMGTGMFLDINCGSLPEVCLGYFPLVGWTLNDDICFSLEAVDYNSGSLIQLAKSIGGFNNPKELNTLKQGNEFSTDSLLFVLPESEPSKSIRRDYSFIGVTTCTTKTDMAISILESFAFRIKKILDNYHNEMPQMKLNTLWVDGGVSRNDYICQTIANVTSTTVVRMKNSNRTEVSCLGAAFMAGLSSGVWKNKRELENFRNRTDQKFVPDNNDYFANEYKYIRWLYNQKCLY</sequence>
<comment type="similarity">
    <text evidence="1">Belongs to the FGGY kinase family.</text>
</comment>
<dbReference type="InterPro" id="IPR000719">
    <property type="entry name" value="Prot_kinase_dom"/>
</dbReference>
<feature type="signal peptide" evidence="8">
    <location>
        <begin position="1"/>
        <end position="23"/>
    </location>
</feature>
<evidence type="ECO:0000256" key="2">
    <source>
        <dbReference type="ARBA" id="ARBA00022679"/>
    </source>
</evidence>
<evidence type="ECO:0000313" key="10">
    <source>
        <dbReference type="EMBL" id="KAE9533077.1"/>
    </source>
</evidence>
<dbReference type="GO" id="GO:0006641">
    <property type="term" value="P:triglyceride metabolic process"/>
    <property type="evidence" value="ECO:0007669"/>
    <property type="project" value="TreeGrafter"/>
</dbReference>
<gene>
    <name evidence="10" type="ORF">AGLY_009505</name>
</gene>
<evidence type="ECO:0000256" key="5">
    <source>
        <dbReference type="ARBA" id="ARBA00022840"/>
    </source>
</evidence>
<dbReference type="FunFam" id="3.30.420.40:FF:000102">
    <property type="entry name" value="Putative glycerol kinase 5"/>
    <property type="match status" value="1"/>
</dbReference>
<evidence type="ECO:0000256" key="3">
    <source>
        <dbReference type="ARBA" id="ARBA00022741"/>
    </source>
</evidence>
<dbReference type="InterPro" id="IPR018485">
    <property type="entry name" value="FGGY_C"/>
</dbReference>
<keyword evidence="8" id="KW-0732">Signal</keyword>
<dbReference type="InterPro" id="IPR037444">
    <property type="entry name" value="GK5"/>
</dbReference>
<dbReference type="PANTHER" id="PTHR10196:SF68">
    <property type="entry name" value="GLYCEROL KINASE 5-RELATED"/>
    <property type="match status" value="1"/>
</dbReference>
<evidence type="ECO:0000313" key="11">
    <source>
        <dbReference type="Proteomes" id="UP000475862"/>
    </source>
</evidence>
<dbReference type="Gene3D" id="1.10.510.10">
    <property type="entry name" value="Transferase(Phosphotransferase) domain 1"/>
    <property type="match status" value="1"/>
</dbReference>
<dbReference type="GO" id="GO:0046167">
    <property type="term" value="P:glycerol-3-phosphate biosynthetic process"/>
    <property type="evidence" value="ECO:0007669"/>
    <property type="project" value="TreeGrafter"/>
</dbReference>
<evidence type="ECO:0000256" key="8">
    <source>
        <dbReference type="SAM" id="SignalP"/>
    </source>
</evidence>
<evidence type="ECO:0000259" key="9">
    <source>
        <dbReference type="PROSITE" id="PS50011"/>
    </source>
</evidence>
<dbReference type="PROSITE" id="PS50011">
    <property type="entry name" value="PROTEIN_KINASE_DOM"/>
    <property type="match status" value="1"/>
</dbReference>
<dbReference type="GO" id="GO:0005524">
    <property type="term" value="F:ATP binding"/>
    <property type="evidence" value="ECO:0007669"/>
    <property type="project" value="UniProtKB-KW"/>
</dbReference>
<dbReference type="SUPFAM" id="SSF56112">
    <property type="entry name" value="Protein kinase-like (PK-like)"/>
    <property type="match status" value="1"/>
</dbReference>
<dbReference type="Pfam" id="PF07714">
    <property type="entry name" value="PK_Tyr_Ser-Thr"/>
    <property type="match status" value="1"/>
</dbReference>
<evidence type="ECO:0000256" key="4">
    <source>
        <dbReference type="ARBA" id="ARBA00022777"/>
    </source>
</evidence>
<keyword evidence="7" id="KW-1133">Transmembrane helix</keyword>
<keyword evidence="3" id="KW-0547">Nucleotide-binding</keyword>
<organism evidence="10 11">
    <name type="scientific">Aphis glycines</name>
    <name type="common">Soybean aphid</name>
    <dbReference type="NCBI Taxonomy" id="307491"/>
    <lineage>
        <taxon>Eukaryota</taxon>
        <taxon>Metazoa</taxon>
        <taxon>Ecdysozoa</taxon>
        <taxon>Arthropoda</taxon>
        <taxon>Hexapoda</taxon>
        <taxon>Insecta</taxon>
        <taxon>Pterygota</taxon>
        <taxon>Neoptera</taxon>
        <taxon>Paraneoptera</taxon>
        <taxon>Hemiptera</taxon>
        <taxon>Sternorrhyncha</taxon>
        <taxon>Aphidomorpha</taxon>
        <taxon>Aphidoidea</taxon>
        <taxon>Aphididae</taxon>
        <taxon>Aphidini</taxon>
        <taxon>Aphis</taxon>
        <taxon>Aphis</taxon>
    </lineage>
</organism>
<keyword evidence="7" id="KW-0812">Transmembrane</keyword>
<dbReference type="EMBL" id="VYZN01000037">
    <property type="protein sequence ID" value="KAE9533077.1"/>
    <property type="molecule type" value="Genomic_DNA"/>
</dbReference>
<feature type="transmembrane region" description="Helical" evidence="7">
    <location>
        <begin position="209"/>
        <end position="227"/>
    </location>
</feature>
<feature type="transmembrane region" description="Helical" evidence="7">
    <location>
        <begin position="47"/>
        <end position="67"/>
    </location>
</feature>
<dbReference type="SUPFAM" id="SSF53067">
    <property type="entry name" value="Actin-like ATPase domain"/>
    <property type="match status" value="2"/>
</dbReference>
<evidence type="ECO:0000256" key="6">
    <source>
        <dbReference type="SAM" id="MobiDB-lite"/>
    </source>
</evidence>
<keyword evidence="7" id="KW-0472">Membrane</keyword>
<dbReference type="InterPro" id="IPR043129">
    <property type="entry name" value="ATPase_NBD"/>
</dbReference>
<evidence type="ECO:0000256" key="7">
    <source>
        <dbReference type="SAM" id="Phobius"/>
    </source>
</evidence>
<dbReference type="Gene3D" id="3.30.200.20">
    <property type="entry name" value="Phosphorylase Kinase, domain 1"/>
    <property type="match status" value="1"/>
</dbReference>
<comment type="caution">
    <text evidence="10">The sequence shown here is derived from an EMBL/GenBank/DDBJ whole genome shotgun (WGS) entry which is preliminary data.</text>
</comment>
<dbReference type="Pfam" id="PF02782">
    <property type="entry name" value="FGGY_C"/>
    <property type="match status" value="1"/>
</dbReference>
<dbReference type="InterPro" id="IPR001245">
    <property type="entry name" value="Ser-Thr/Tyr_kinase_cat_dom"/>
</dbReference>
<dbReference type="SMART" id="SM00220">
    <property type="entry name" value="S_TKc"/>
    <property type="match status" value="1"/>
</dbReference>
<feature type="region of interest" description="Disordered" evidence="6">
    <location>
        <begin position="1387"/>
        <end position="1413"/>
    </location>
</feature>
<dbReference type="GO" id="GO:0006071">
    <property type="term" value="P:glycerol metabolic process"/>
    <property type="evidence" value="ECO:0007669"/>
    <property type="project" value="TreeGrafter"/>
</dbReference>
<dbReference type="PANTHER" id="PTHR10196">
    <property type="entry name" value="SUGAR KINASE"/>
    <property type="match status" value="1"/>
</dbReference>
<reference evidence="10 11" key="1">
    <citation type="submission" date="2019-08" db="EMBL/GenBank/DDBJ databases">
        <title>The genome of the soybean aphid Biotype 1, its phylome, world population structure and adaptation to the North American continent.</title>
        <authorList>
            <person name="Giordano R."/>
            <person name="Donthu R.K."/>
            <person name="Hernandez A.G."/>
            <person name="Wright C.L."/>
            <person name="Zimin A.V."/>
        </authorList>
    </citation>
    <scope>NUCLEOTIDE SEQUENCE [LARGE SCALE GENOMIC DNA]</scope>
    <source>
        <tissue evidence="10">Whole aphids</tissue>
    </source>
</reference>
<keyword evidence="11" id="KW-1185">Reference proteome</keyword>
<dbReference type="GO" id="GO:0005739">
    <property type="term" value="C:mitochondrion"/>
    <property type="evidence" value="ECO:0007669"/>
    <property type="project" value="TreeGrafter"/>
</dbReference>
<name>A0A6G0TIX4_APHGL</name>
<dbReference type="Gene3D" id="3.30.420.40">
    <property type="match status" value="2"/>
</dbReference>
<dbReference type="CDD" id="cd07793">
    <property type="entry name" value="ASKHA_NBD_FGGY_GK5-like"/>
    <property type="match status" value="1"/>
</dbReference>
<dbReference type="Pfam" id="PF00370">
    <property type="entry name" value="FGGY_N"/>
    <property type="match status" value="1"/>
</dbReference>
<dbReference type="InterPro" id="IPR018484">
    <property type="entry name" value="FGGY_N"/>
</dbReference>
<accession>A0A6G0TIX4</accession>
<feature type="domain" description="Protein kinase" evidence="9">
    <location>
        <begin position="145"/>
        <end position="429"/>
    </location>
</feature>
<keyword evidence="4" id="KW-0418">Kinase</keyword>
<dbReference type="GO" id="GO:0004672">
    <property type="term" value="F:protein kinase activity"/>
    <property type="evidence" value="ECO:0007669"/>
    <property type="project" value="InterPro"/>
</dbReference>
<keyword evidence="5" id="KW-0067">ATP-binding</keyword>